<evidence type="ECO:0000313" key="2">
    <source>
        <dbReference type="Proteomes" id="UP000217289"/>
    </source>
</evidence>
<protein>
    <submittedName>
        <fullName evidence="1">Uncharacterized protein</fullName>
    </submittedName>
</protein>
<name>A0A250IJ92_9BACT</name>
<dbReference type="OrthoDB" id="5526825at2"/>
<proteinExistence type="predicted"/>
<organism evidence="1 2">
    <name type="scientific">Melittangium boletus DSM 14713</name>
    <dbReference type="NCBI Taxonomy" id="1294270"/>
    <lineage>
        <taxon>Bacteria</taxon>
        <taxon>Pseudomonadati</taxon>
        <taxon>Myxococcota</taxon>
        <taxon>Myxococcia</taxon>
        <taxon>Myxococcales</taxon>
        <taxon>Cystobacterineae</taxon>
        <taxon>Archangiaceae</taxon>
        <taxon>Melittangium</taxon>
    </lineage>
</organism>
<dbReference type="Proteomes" id="UP000217289">
    <property type="component" value="Chromosome"/>
</dbReference>
<sequence>MKSLAPGHFRLPLFLLATLCLAGCPWPWWKSPPSPKPSPEEPVRADIPYQLKLEAFSVKGFPGLHSAVRVVHDGKLILMAGRRDGMHASPLPQPQPQAPPNISAFPVEEANDTIYVIDLARGILEGQASVNALPPAVARQLRTTNPQFFSKGGWLYIVGGYGSTLDGQSMETLDQVIAIELDELVSAVRKKKPLDQDFAEDSIYLGDHPALQVAGGGMEMLDSDFLLIFGHTYNGRYTTDSALAQQTYSESVRVFHFSFSHERGESGLKTLEVKFKGKNPPSTPNSAGQDPDGPYHRRDLNILQVLSPTGALRVAALGGVFKGGRMEGYLHPVYLTPSSSAPLGFTLAEDPHTRQWMSQYEVATVPVYSERDKAMFTTSFGGISQYYWDAGTKTLKSDTLDLNKEFPVNGLPFINTIATLKVGTQGGTQLLHEGERFPPVGAEPVCGSVKTQYLGTNGFFIAAADIPHRHGIILLDELRKPQLVGYLVGGIATTGPYSPRSASSPSAFSCTSSLLYRVILDPRTATKSLLLRQP</sequence>
<dbReference type="KEGG" id="mbd:MEBOL_004684"/>
<evidence type="ECO:0000313" key="1">
    <source>
        <dbReference type="EMBL" id="ATB31222.1"/>
    </source>
</evidence>
<accession>A0A250IJ92</accession>
<gene>
    <name evidence="1" type="ORF">MEBOL_004684</name>
</gene>
<reference evidence="1 2" key="1">
    <citation type="submission" date="2017-06" db="EMBL/GenBank/DDBJ databases">
        <authorList>
            <person name="Kim H.J."/>
            <person name="Triplett B.A."/>
        </authorList>
    </citation>
    <scope>NUCLEOTIDE SEQUENCE [LARGE SCALE GENOMIC DNA]</scope>
    <source>
        <strain evidence="1 2">DSM 14713</strain>
    </source>
</reference>
<dbReference type="AlphaFoldDB" id="A0A250IJ92"/>
<keyword evidence="2" id="KW-1185">Reference proteome</keyword>
<dbReference type="RefSeq" id="WP_157775405.1">
    <property type="nucleotide sequence ID" value="NZ_CP022163.1"/>
</dbReference>
<dbReference type="EMBL" id="CP022163">
    <property type="protein sequence ID" value="ATB31222.1"/>
    <property type="molecule type" value="Genomic_DNA"/>
</dbReference>